<dbReference type="Proteomes" id="UP001314263">
    <property type="component" value="Unassembled WGS sequence"/>
</dbReference>
<dbReference type="InterPro" id="IPR001107">
    <property type="entry name" value="Band_7"/>
</dbReference>
<organism evidence="2 3">
    <name type="scientific">Coccomyxa viridis</name>
    <dbReference type="NCBI Taxonomy" id="1274662"/>
    <lineage>
        <taxon>Eukaryota</taxon>
        <taxon>Viridiplantae</taxon>
        <taxon>Chlorophyta</taxon>
        <taxon>core chlorophytes</taxon>
        <taxon>Trebouxiophyceae</taxon>
        <taxon>Trebouxiophyceae incertae sedis</taxon>
        <taxon>Coccomyxaceae</taxon>
        <taxon>Coccomyxa</taxon>
    </lineage>
</organism>
<name>A0AAV1HW58_9CHLO</name>
<dbReference type="PANTHER" id="PTHR43327">
    <property type="entry name" value="STOMATIN-LIKE PROTEIN 2, MITOCHONDRIAL"/>
    <property type="match status" value="1"/>
</dbReference>
<keyword evidence="3" id="KW-1185">Reference proteome</keyword>
<dbReference type="CDD" id="cd03407">
    <property type="entry name" value="SPFH_like_u4"/>
    <property type="match status" value="1"/>
</dbReference>
<proteinExistence type="predicted"/>
<dbReference type="AlphaFoldDB" id="A0AAV1HW58"/>
<dbReference type="Gene3D" id="3.30.479.30">
    <property type="entry name" value="Band 7 domain"/>
    <property type="match status" value="1"/>
</dbReference>
<sequence>MEPSILHVSANQPLEIALYARKRKEVHFPAGPATQATSGSIEAALGFRSEIFVTGTHRLSCNLHHYIILSLQSSQSTVSSAAHQDTRDLADMSFFTCPGQSTVTIIEQFGKFRRVANSGCNFVNCFLGESVAGKLSLRVRQLDVRCDTKTKDNVFVRVVASVMYQVQEGAQAQYDAFYRLSNTEQQITSYVFDVVRAIVPKIILDDVFTAKTEIAQEVKEALQKSMESFGFIIIETLVTDIEPDQKVRTAMNEINAAQRMRMAAKEKAEADRVMVVTRAQGDAEAKYLEGQGIARQRQAIVNGLRDSVMDFEKGVSDVQSRDVIEMMMITQYFDMLKDVGAKNSTIFIPSNPGHVGDLSAEMRNGFLQGMAGRQEMKRE</sequence>
<dbReference type="InterPro" id="IPR036013">
    <property type="entry name" value="Band_7/SPFH_dom_sf"/>
</dbReference>
<dbReference type="Pfam" id="PF01145">
    <property type="entry name" value="Band_7"/>
    <property type="match status" value="1"/>
</dbReference>
<dbReference type="SUPFAM" id="SSF117892">
    <property type="entry name" value="Band 7/SPFH domain"/>
    <property type="match status" value="1"/>
</dbReference>
<accession>A0AAV1HW58</accession>
<comment type="caution">
    <text evidence="2">The sequence shown here is derived from an EMBL/GenBank/DDBJ whole genome shotgun (WGS) entry which is preliminary data.</text>
</comment>
<dbReference type="SMART" id="SM00244">
    <property type="entry name" value="PHB"/>
    <property type="match status" value="1"/>
</dbReference>
<protein>
    <recommendedName>
        <fullName evidence="1">Band 7 domain-containing protein</fullName>
    </recommendedName>
</protein>
<evidence type="ECO:0000313" key="3">
    <source>
        <dbReference type="Proteomes" id="UP001314263"/>
    </source>
</evidence>
<feature type="domain" description="Band 7" evidence="1">
    <location>
        <begin position="93"/>
        <end position="255"/>
    </location>
</feature>
<dbReference type="PANTHER" id="PTHR43327:SF10">
    <property type="entry name" value="STOMATIN-LIKE PROTEIN 2, MITOCHONDRIAL"/>
    <property type="match status" value="1"/>
</dbReference>
<reference evidence="2 3" key="1">
    <citation type="submission" date="2023-10" db="EMBL/GenBank/DDBJ databases">
        <authorList>
            <person name="Maclean D."/>
            <person name="Macfadyen A."/>
        </authorList>
    </citation>
    <scope>NUCLEOTIDE SEQUENCE [LARGE SCALE GENOMIC DNA]</scope>
</reference>
<dbReference type="InterPro" id="IPR050710">
    <property type="entry name" value="Band7/mec-2_domain"/>
</dbReference>
<dbReference type="EMBL" id="CAUYUE010000003">
    <property type="protein sequence ID" value="CAK0758188.1"/>
    <property type="molecule type" value="Genomic_DNA"/>
</dbReference>
<evidence type="ECO:0000313" key="2">
    <source>
        <dbReference type="EMBL" id="CAK0758188.1"/>
    </source>
</evidence>
<evidence type="ECO:0000259" key="1">
    <source>
        <dbReference type="SMART" id="SM00244"/>
    </source>
</evidence>
<gene>
    <name evidence="2" type="ORF">CVIRNUC_002601</name>
</gene>